<dbReference type="InterPro" id="IPR013655">
    <property type="entry name" value="PAS_fold_3"/>
</dbReference>
<dbReference type="NCBIfam" id="TIGR00229">
    <property type="entry name" value="sensory_box"/>
    <property type="match status" value="1"/>
</dbReference>
<dbReference type="HOGENOM" id="CLU_648491_0_0_7"/>
<dbReference type="EMBL" id="AP010904">
    <property type="protein sequence ID" value="BAH75267.1"/>
    <property type="molecule type" value="Genomic_DNA"/>
</dbReference>
<dbReference type="KEGG" id="dma:DMR_17760"/>
<dbReference type="GO" id="GO:0004673">
    <property type="term" value="F:protein histidine kinase activity"/>
    <property type="evidence" value="ECO:0007669"/>
    <property type="project" value="UniProtKB-EC"/>
</dbReference>
<evidence type="ECO:0000256" key="1">
    <source>
        <dbReference type="ARBA" id="ARBA00000085"/>
    </source>
</evidence>
<dbReference type="SMART" id="SM00091">
    <property type="entry name" value="PAS"/>
    <property type="match status" value="1"/>
</dbReference>
<dbReference type="Proteomes" id="UP000009071">
    <property type="component" value="Chromosome"/>
</dbReference>
<sequence>MYQNCSEYIGCSKMFMCKAIEAWFSKECNMLDYEKSKEELIAELVALRQRLKDVELSFCTIGSVEYKRSKEDADFYLTILDEAPALIWRAAKDAKCDWFNATWLAFTGRQLSQEIGDGWAEGVHPEDFDRCLAIYLEAFHARKFFQMEYRLRRHDGEYRWILDIGCPFKDAKGEFAGYIGYVYDITDRKVNEQFRLEVERIVRHDIKAPLASLHTLAKTVFEDGIDEDIRLLVPGILRAVQHVISLVDSTEKVAMLELGKYRPHSKWFSIKNCIHDAVVCLSPIADMKQIYIETNFDDFVKVNDRCFGEEILVQDMVTNILKNALEASPRGKSVTITCICSDVDLHILVHNHGAIPESIRNNFFDKYITFGKPFGTGLGTYSAKLIAEAHGGQISFSTSEEDGTTVFISLPIPEQDAARLAPR</sequence>
<dbReference type="InterPro" id="IPR000014">
    <property type="entry name" value="PAS"/>
</dbReference>
<dbReference type="PANTHER" id="PTHR43304:SF1">
    <property type="entry name" value="PAC DOMAIN-CONTAINING PROTEIN"/>
    <property type="match status" value="1"/>
</dbReference>
<dbReference type="PROSITE" id="PS50109">
    <property type="entry name" value="HIS_KIN"/>
    <property type="match status" value="1"/>
</dbReference>
<evidence type="ECO:0000259" key="7">
    <source>
        <dbReference type="PROSITE" id="PS50109"/>
    </source>
</evidence>
<keyword evidence="6" id="KW-0175">Coiled coil</keyword>
<dbReference type="InterPro" id="IPR052162">
    <property type="entry name" value="Sensor_kinase/Photoreceptor"/>
</dbReference>
<protein>
    <recommendedName>
        <fullName evidence="2">histidine kinase</fullName>
        <ecNumber evidence="2">2.7.13.3</ecNumber>
    </recommendedName>
</protein>
<dbReference type="SUPFAM" id="SSF55874">
    <property type="entry name" value="ATPase domain of HSP90 chaperone/DNA topoisomerase II/histidine kinase"/>
    <property type="match status" value="1"/>
</dbReference>
<dbReference type="AlphaFoldDB" id="C4XQA2"/>
<dbReference type="InterPro" id="IPR035965">
    <property type="entry name" value="PAS-like_dom_sf"/>
</dbReference>
<keyword evidence="4" id="KW-0808">Transferase</keyword>
<dbReference type="eggNOG" id="COG2202">
    <property type="taxonomic scope" value="Bacteria"/>
</dbReference>
<evidence type="ECO:0000259" key="8">
    <source>
        <dbReference type="PROSITE" id="PS50113"/>
    </source>
</evidence>
<dbReference type="eggNOG" id="COG4191">
    <property type="taxonomic scope" value="Bacteria"/>
</dbReference>
<comment type="catalytic activity">
    <reaction evidence="1">
        <text>ATP + protein L-histidine = ADP + protein N-phospho-L-histidine.</text>
        <dbReference type="EC" id="2.7.13.3"/>
    </reaction>
</comment>
<dbReference type="PANTHER" id="PTHR43304">
    <property type="entry name" value="PHYTOCHROME-LIKE PROTEIN CPH1"/>
    <property type="match status" value="1"/>
</dbReference>
<evidence type="ECO:0000256" key="2">
    <source>
        <dbReference type="ARBA" id="ARBA00012438"/>
    </source>
</evidence>
<evidence type="ECO:0000256" key="5">
    <source>
        <dbReference type="ARBA" id="ARBA00022777"/>
    </source>
</evidence>
<dbReference type="Pfam" id="PF02518">
    <property type="entry name" value="HATPase_c"/>
    <property type="match status" value="1"/>
</dbReference>
<proteinExistence type="predicted"/>
<dbReference type="InterPro" id="IPR003594">
    <property type="entry name" value="HATPase_dom"/>
</dbReference>
<reference evidence="9 10" key="1">
    <citation type="journal article" date="2009" name="Genome Res.">
        <title>Whole genome sequence of Desulfovibrio magneticus strain RS-1 revealed common gene clusters in magnetotactic bacteria.</title>
        <authorList>
            <person name="Nakazawa H."/>
            <person name="Arakaki A."/>
            <person name="Narita-Yamada S."/>
            <person name="Yashiro I."/>
            <person name="Jinno K."/>
            <person name="Aoki N."/>
            <person name="Tsuruyama A."/>
            <person name="Okamura Y."/>
            <person name="Tanikawa S."/>
            <person name="Fujita N."/>
            <person name="Takeyama H."/>
            <person name="Matsunaga T."/>
        </authorList>
    </citation>
    <scope>NUCLEOTIDE SEQUENCE [LARGE SCALE GENOMIC DNA]</scope>
    <source>
        <strain evidence="10">ATCC 700980 / DSM 13731 / RS-1</strain>
    </source>
</reference>
<evidence type="ECO:0000313" key="9">
    <source>
        <dbReference type="EMBL" id="BAH75267.1"/>
    </source>
</evidence>
<dbReference type="FunFam" id="3.30.450.20:FF:000099">
    <property type="entry name" value="Sensory box sensor histidine kinase"/>
    <property type="match status" value="1"/>
</dbReference>
<dbReference type="SMART" id="SM00086">
    <property type="entry name" value="PAC"/>
    <property type="match status" value="1"/>
</dbReference>
<dbReference type="CDD" id="cd00130">
    <property type="entry name" value="PAS"/>
    <property type="match status" value="1"/>
</dbReference>
<dbReference type="InterPro" id="IPR000700">
    <property type="entry name" value="PAS-assoc_C"/>
</dbReference>
<dbReference type="CDD" id="cd00075">
    <property type="entry name" value="HATPase"/>
    <property type="match status" value="1"/>
</dbReference>
<dbReference type="PROSITE" id="PS50113">
    <property type="entry name" value="PAC"/>
    <property type="match status" value="1"/>
</dbReference>
<dbReference type="STRING" id="573370.DMR_17760"/>
<organism evidence="9 10">
    <name type="scientific">Solidesulfovibrio magneticus (strain ATCC 700980 / DSM 13731 / RS-1)</name>
    <name type="common">Desulfovibrio magneticus</name>
    <dbReference type="NCBI Taxonomy" id="573370"/>
    <lineage>
        <taxon>Bacteria</taxon>
        <taxon>Pseudomonadati</taxon>
        <taxon>Thermodesulfobacteriota</taxon>
        <taxon>Desulfovibrionia</taxon>
        <taxon>Desulfovibrionales</taxon>
        <taxon>Desulfovibrionaceae</taxon>
        <taxon>Solidesulfovibrio</taxon>
    </lineage>
</organism>
<evidence type="ECO:0000313" key="10">
    <source>
        <dbReference type="Proteomes" id="UP000009071"/>
    </source>
</evidence>
<accession>C4XQA2</accession>
<evidence type="ECO:0000256" key="4">
    <source>
        <dbReference type="ARBA" id="ARBA00022679"/>
    </source>
</evidence>
<dbReference type="InterPro" id="IPR036890">
    <property type="entry name" value="HATPase_C_sf"/>
</dbReference>
<dbReference type="InterPro" id="IPR005467">
    <property type="entry name" value="His_kinase_dom"/>
</dbReference>
<dbReference type="SUPFAM" id="SSF55785">
    <property type="entry name" value="PYP-like sensor domain (PAS domain)"/>
    <property type="match status" value="1"/>
</dbReference>
<dbReference type="Pfam" id="PF08447">
    <property type="entry name" value="PAS_3"/>
    <property type="match status" value="1"/>
</dbReference>
<dbReference type="Gene3D" id="3.30.450.20">
    <property type="entry name" value="PAS domain"/>
    <property type="match status" value="1"/>
</dbReference>
<feature type="domain" description="Histidine kinase" evidence="7">
    <location>
        <begin position="201"/>
        <end position="414"/>
    </location>
</feature>
<name>C4XQA2_SOLM1</name>
<dbReference type="InterPro" id="IPR001610">
    <property type="entry name" value="PAC"/>
</dbReference>
<dbReference type="Gene3D" id="3.30.565.10">
    <property type="entry name" value="Histidine kinase-like ATPase, C-terminal domain"/>
    <property type="match status" value="1"/>
</dbReference>
<evidence type="ECO:0000256" key="6">
    <source>
        <dbReference type="SAM" id="Coils"/>
    </source>
</evidence>
<keyword evidence="10" id="KW-1185">Reference proteome</keyword>
<gene>
    <name evidence="9" type="ordered locus">DMR_17760</name>
</gene>
<keyword evidence="3" id="KW-0597">Phosphoprotein</keyword>
<keyword evidence="5 9" id="KW-0418">Kinase</keyword>
<feature type="coiled-coil region" evidence="6">
    <location>
        <begin position="30"/>
        <end position="57"/>
    </location>
</feature>
<feature type="domain" description="PAC" evidence="8">
    <location>
        <begin position="145"/>
        <end position="197"/>
    </location>
</feature>
<dbReference type="EC" id="2.7.13.3" evidence="2"/>
<dbReference type="SMART" id="SM00387">
    <property type="entry name" value="HATPase_c"/>
    <property type="match status" value="1"/>
</dbReference>
<evidence type="ECO:0000256" key="3">
    <source>
        <dbReference type="ARBA" id="ARBA00022553"/>
    </source>
</evidence>